<keyword evidence="7" id="KW-1185">Reference proteome</keyword>
<keyword evidence="2" id="KW-0238">DNA-binding</keyword>
<feature type="transmembrane region" description="Helical" evidence="4">
    <location>
        <begin position="105"/>
        <end position="126"/>
    </location>
</feature>
<evidence type="ECO:0000256" key="2">
    <source>
        <dbReference type="ARBA" id="ARBA00023125"/>
    </source>
</evidence>
<dbReference type="InterPro" id="IPR018060">
    <property type="entry name" value="HTH_AraC"/>
</dbReference>
<feature type="transmembrane region" description="Helical" evidence="4">
    <location>
        <begin position="20"/>
        <end position="41"/>
    </location>
</feature>
<dbReference type="EMBL" id="JAPDPJ010000015">
    <property type="protein sequence ID" value="MCW3786559.1"/>
    <property type="molecule type" value="Genomic_DNA"/>
</dbReference>
<comment type="caution">
    <text evidence="6">The sequence shown here is derived from an EMBL/GenBank/DDBJ whole genome shotgun (WGS) entry which is preliminary data.</text>
</comment>
<proteinExistence type="predicted"/>
<dbReference type="PROSITE" id="PS00041">
    <property type="entry name" value="HTH_ARAC_FAMILY_1"/>
    <property type="match status" value="1"/>
</dbReference>
<protein>
    <submittedName>
        <fullName evidence="6">Helix-turn-helix domain-containing protein</fullName>
    </submittedName>
</protein>
<dbReference type="InterPro" id="IPR009057">
    <property type="entry name" value="Homeodomain-like_sf"/>
</dbReference>
<dbReference type="Gene3D" id="1.10.10.60">
    <property type="entry name" value="Homeodomain-like"/>
    <property type="match status" value="1"/>
</dbReference>
<feature type="transmembrane region" description="Helical" evidence="4">
    <location>
        <begin position="138"/>
        <end position="156"/>
    </location>
</feature>
<evidence type="ECO:0000313" key="7">
    <source>
        <dbReference type="Proteomes" id="UP001209229"/>
    </source>
</evidence>
<feature type="domain" description="HTH araC/xylS-type" evidence="5">
    <location>
        <begin position="199"/>
        <end position="307"/>
    </location>
</feature>
<evidence type="ECO:0000259" key="5">
    <source>
        <dbReference type="PROSITE" id="PS01124"/>
    </source>
</evidence>
<feature type="transmembrane region" description="Helical" evidence="4">
    <location>
        <begin position="62"/>
        <end position="85"/>
    </location>
</feature>
<dbReference type="Pfam" id="PF12833">
    <property type="entry name" value="HTH_18"/>
    <property type="match status" value="1"/>
</dbReference>
<keyword evidence="4" id="KW-0472">Membrane</keyword>
<evidence type="ECO:0000313" key="6">
    <source>
        <dbReference type="EMBL" id="MCW3786559.1"/>
    </source>
</evidence>
<keyword evidence="4" id="KW-0812">Transmembrane</keyword>
<reference evidence="6" key="1">
    <citation type="submission" date="2022-10" db="EMBL/GenBank/DDBJ databases">
        <authorList>
            <person name="Yu W.X."/>
        </authorList>
    </citation>
    <scope>NUCLEOTIDE SEQUENCE</scope>
    <source>
        <strain evidence="6">AAT</strain>
    </source>
</reference>
<dbReference type="AlphaFoldDB" id="A0AAE3M3T5"/>
<evidence type="ECO:0000256" key="4">
    <source>
        <dbReference type="SAM" id="Phobius"/>
    </source>
</evidence>
<keyword evidence="1" id="KW-0805">Transcription regulation</keyword>
<dbReference type="PANTHER" id="PTHR43280">
    <property type="entry name" value="ARAC-FAMILY TRANSCRIPTIONAL REGULATOR"/>
    <property type="match status" value="1"/>
</dbReference>
<dbReference type="InterPro" id="IPR018062">
    <property type="entry name" value="HTH_AraC-typ_CS"/>
</dbReference>
<dbReference type="PANTHER" id="PTHR43280:SF29">
    <property type="entry name" value="ARAC-FAMILY TRANSCRIPTIONAL REGULATOR"/>
    <property type="match status" value="1"/>
</dbReference>
<dbReference type="GO" id="GO:0003700">
    <property type="term" value="F:DNA-binding transcription factor activity"/>
    <property type="evidence" value="ECO:0007669"/>
    <property type="project" value="InterPro"/>
</dbReference>
<dbReference type="GO" id="GO:0043565">
    <property type="term" value="F:sequence-specific DNA binding"/>
    <property type="evidence" value="ECO:0007669"/>
    <property type="project" value="InterPro"/>
</dbReference>
<evidence type="ECO:0000256" key="3">
    <source>
        <dbReference type="ARBA" id="ARBA00023163"/>
    </source>
</evidence>
<dbReference type="RefSeq" id="WP_301190124.1">
    <property type="nucleotide sequence ID" value="NZ_JAPDPJ010000015.1"/>
</dbReference>
<sequence length="309" mass="35618">MHGTLFYFYVVSFTNPDFKFKYHHAIHLLPLALIFSLKIYFNNVLGVMDCYGAGCLHQGNEYVDLLTFLKFGFIGTYLFLGWHIVHDRVIHKTETDNLEKIRANWIKNVAIGVIIIFFFSAGYKVIYRLGFDILGNDVTVINVMVSFFILVFLYMGNSYAYIFVAPYQGKGVDLDKSKKPVSEAPTPQPANTIEINDIDQKFSIIEKYLNQEKPYLKGQVTVRELSDNIQIPQNEISHIIQIKSNKYYTDYMNEFRVQALKEKLDDPSNDSFTILSIALECGFASKSSLNRIFKQHTGITPTEYRNCKQ</sequence>
<name>A0AAE3M3T5_9BACT</name>
<keyword evidence="3" id="KW-0804">Transcription</keyword>
<organism evidence="6 7">
    <name type="scientific">Plebeiibacterium sediminum</name>
    <dbReference type="NCBI Taxonomy" id="2992112"/>
    <lineage>
        <taxon>Bacteria</taxon>
        <taxon>Pseudomonadati</taxon>
        <taxon>Bacteroidota</taxon>
        <taxon>Bacteroidia</taxon>
        <taxon>Marinilabiliales</taxon>
        <taxon>Marinilabiliaceae</taxon>
        <taxon>Plebeiibacterium</taxon>
    </lineage>
</organism>
<dbReference type="Proteomes" id="UP001209229">
    <property type="component" value="Unassembled WGS sequence"/>
</dbReference>
<dbReference type="SMART" id="SM00342">
    <property type="entry name" value="HTH_ARAC"/>
    <property type="match status" value="1"/>
</dbReference>
<evidence type="ECO:0000256" key="1">
    <source>
        <dbReference type="ARBA" id="ARBA00023015"/>
    </source>
</evidence>
<accession>A0AAE3M3T5</accession>
<dbReference type="SUPFAM" id="SSF46689">
    <property type="entry name" value="Homeodomain-like"/>
    <property type="match status" value="1"/>
</dbReference>
<gene>
    <name evidence="6" type="ORF">OM075_08780</name>
</gene>
<keyword evidence="4" id="KW-1133">Transmembrane helix</keyword>
<dbReference type="PROSITE" id="PS01124">
    <property type="entry name" value="HTH_ARAC_FAMILY_2"/>
    <property type="match status" value="1"/>
</dbReference>